<comment type="caution">
    <text evidence="1">The sequence shown here is derived from an EMBL/GenBank/DDBJ whole genome shotgun (WGS) entry which is preliminary data.</text>
</comment>
<reference evidence="2 4" key="2">
    <citation type="submission" date="2016-08" db="EMBL/GenBank/DDBJ databases">
        <authorList>
            <person name="Varghese N."/>
            <person name="Submissions Spin"/>
        </authorList>
    </citation>
    <scope>NUCLEOTIDE SEQUENCE [LARGE SCALE GENOMIC DNA]</scope>
    <source>
        <strain evidence="2 4">HL-109</strain>
    </source>
</reference>
<gene>
    <name evidence="2" type="ORF">GA0071312_2556</name>
    <name evidence="1" type="ORF">HLUCCO17_16140</name>
</gene>
<evidence type="ECO:0000313" key="3">
    <source>
        <dbReference type="Proteomes" id="UP000050497"/>
    </source>
</evidence>
<protein>
    <recommendedName>
        <fullName evidence="5">Type I secretion protein</fullName>
    </recommendedName>
</protein>
<evidence type="ECO:0000313" key="4">
    <source>
        <dbReference type="Proteomes" id="UP000182800"/>
    </source>
</evidence>
<dbReference type="RefSeq" id="WP_074445271.1">
    <property type="nucleotide sequence ID" value="NZ_FMBM01000002.1"/>
</dbReference>
<accession>A0A0P7X3K9</accession>
<dbReference type="EMBL" id="FMBM01000002">
    <property type="protein sequence ID" value="SCC81604.1"/>
    <property type="molecule type" value="Genomic_DNA"/>
</dbReference>
<dbReference type="Proteomes" id="UP000182800">
    <property type="component" value="Unassembled WGS sequence"/>
</dbReference>
<dbReference type="EMBL" id="LJSX01000034">
    <property type="protein sequence ID" value="KPQ09140.1"/>
    <property type="molecule type" value="Genomic_DNA"/>
</dbReference>
<evidence type="ECO:0008006" key="5">
    <source>
        <dbReference type="Google" id="ProtNLM"/>
    </source>
</evidence>
<name>A0A0P7X3K9_9HYPH</name>
<proteinExistence type="predicted"/>
<evidence type="ECO:0000313" key="1">
    <source>
        <dbReference type="EMBL" id="KPQ09140.1"/>
    </source>
</evidence>
<evidence type="ECO:0000313" key="2">
    <source>
        <dbReference type="EMBL" id="SCC81604.1"/>
    </source>
</evidence>
<dbReference type="Proteomes" id="UP000050497">
    <property type="component" value="Unassembled WGS sequence"/>
</dbReference>
<dbReference type="STRING" id="1653334.GA0071312_2556"/>
<dbReference type="OrthoDB" id="8283038at2"/>
<keyword evidence="4" id="KW-1185">Reference proteome</keyword>
<reference evidence="1 3" key="1">
    <citation type="submission" date="2015-09" db="EMBL/GenBank/DDBJ databases">
        <title>Identification and resolution of microdiversity through metagenomic sequencing of parallel consortia.</title>
        <authorList>
            <person name="Nelson W.C."/>
            <person name="Romine M.F."/>
            <person name="Lindemann S.R."/>
        </authorList>
    </citation>
    <scope>NUCLEOTIDE SEQUENCE [LARGE SCALE GENOMIC DNA]</scope>
    <source>
        <strain evidence="1">HL-109</strain>
    </source>
</reference>
<dbReference type="AlphaFoldDB" id="A0A0P7X3K9"/>
<organism evidence="1 3">
    <name type="scientific">Saliniramus fredricksonii</name>
    <dbReference type="NCBI Taxonomy" id="1653334"/>
    <lineage>
        <taxon>Bacteria</taxon>
        <taxon>Pseudomonadati</taxon>
        <taxon>Pseudomonadota</taxon>
        <taxon>Alphaproteobacteria</taxon>
        <taxon>Hyphomicrobiales</taxon>
        <taxon>Salinarimonadaceae</taxon>
        <taxon>Saliniramus</taxon>
    </lineage>
</organism>
<sequence>MSMIVTTELIWHFAGYLQIFKTINAERADFAGETPPLPALAFDEDPAEWIEAPPGDPADDLAAIRINLFQAGPGAPFKSDWFEGRDFASFLPLPAFFGPLMPFVMSVQGAATGAFMLMSRDTGPLYKISFGSGGDSRLVELAQSNALTDIDTLLAIDLLTDTRIAQESAFVLTEMMSEARDAMPVWASDLPGQGISFPAFLVGEAETAFAAQNAGDTDETAAPAPRDGVFRDGARIEADDAPESPLTTLSLSGALDPDAETGAEIQLMARPAPDAFGTAAASGGNALVNEAALIDALIPARTLAVMGDVFQRDAIMQINVHSNTDIVAMNGAIQSAMKDQGHDDTITNLAIVSHNPVTLPAATGLNPNGLTVNVDIADQDIFDVRTLFQQNLADDGDRISWGGTDAWSMMGFGGNLQANAARLADLGKSYDLVVVMGSYYALNFIGQINILADDDLTALFGPPGEAALDYRSEPNTVFNEARIDKRGEQDWTGVDPDAADLFAKLAAGADPGMEAFAGISGAATGQLDILVVTGDWYDVSVLWQVNMLSDRDFIAMTGEEEGEVVTGGNMLVNNATIVDFGAFHAQHAGGEVYQDLMLFQANIAYDSGEPMIAQGNGAGDTQMLATEFIAFLDQELVQEDSVAPAPSVALQHEDAFGSVMA</sequence>